<evidence type="ECO:0000313" key="2">
    <source>
        <dbReference type="EMBL" id="KAK0728668.1"/>
    </source>
</evidence>
<reference evidence="2" key="1">
    <citation type="submission" date="2023-06" db="EMBL/GenBank/DDBJ databases">
        <title>Genome-scale phylogeny and comparative genomics of the fungal order Sordariales.</title>
        <authorList>
            <consortium name="Lawrence Berkeley National Laboratory"/>
            <person name="Hensen N."/>
            <person name="Bonometti L."/>
            <person name="Westerberg I."/>
            <person name="Brannstrom I.O."/>
            <person name="Guillou S."/>
            <person name="Cros-Aarteil S."/>
            <person name="Calhoun S."/>
            <person name="Haridas S."/>
            <person name="Kuo A."/>
            <person name="Mondo S."/>
            <person name="Pangilinan J."/>
            <person name="Riley R."/>
            <person name="LaButti K."/>
            <person name="Andreopoulos B."/>
            <person name="Lipzen A."/>
            <person name="Chen C."/>
            <person name="Yanf M."/>
            <person name="Daum C."/>
            <person name="Ng V."/>
            <person name="Clum A."/>
            <person name="Steindorff A."/>
            <person name="Ohm R."/>
            <person name="Martin F."/>
            <person name="Silar P."/>
            <person name="Natvig D."/>
            <person name="Lalanne C."/>
            <person name="Gautier V."/>
            <person name="Ament-velasquez S.L."/>
            <person name="Kruys A."/>
            <person name="Hutchinson M.I."/>
            <person name="Powell A.J."/>
            <person name="Barry K."/>
            <person name="Miller A.N."/>
            <person name="Grigoriev I.V."/>
            <person name="Debuchy R."/>
            <person name="Gladieux P."/>
            <person name="Thoren M.H."/>
            <person name="Johannesson H."/>
        </authorList>
    </citation>
    <scope>NUCLEOTIDE SEQUENCE</scope>
    <source>
        <strain evidence="2">SMH2392-1A</strain>
    </source>
</reference>
<evidence type="ECO:0000256" key="1">
    <source>
        <dbReference type="SAM" id="SignalP"/>
    </source>
</evidence>
<proteinExistence type="predicted"/>
<feature type="chain" id="PRO_5041309707" description="Secreted protein" evidence="1">
    <location>
        <begin position="24"/>
        <end position="133"/>
    </location>
</feature>
<feature type="signal peptide" evidence="1">
    <location>
        <begin position="1"/>
        <end position="23"/>
    </location>
</feature>
<organism evidence="2 3">
    <name type="scientific">Lasiosphaeria miniovina</name>
    <dbReference type="NCBI Taxonomy" id="1954250"/>
    <lineage>
        <taxon>Eukaryota</taxon>
        <taxon>Fungi</taxon>
        <taxon>Dikarya</taxon>
        <taxon>Ascomycota</taxon>
        <taxon>Pezizomycotina</taxon>
        <taxon>Sordariomycetes</taxon>
        <taxon>Sordariomycetidae</taxon>
        <taxon>Sordariales</taxon>
        <taxon>Lasiosphaeriaceae</taxon>
        <taxon>Lasiosphaeria</taxon>
    </lineage>
</organism>
<protein>
    <recommendedName>
        <fullName evidence="4">Secreted protein</fullName>
    </recommendedName>
</protein>
<keyword evidence="3" id="KW-1185">Reference proteome</keyword>
<name>A0AA40B6P4_9PEZI</name>
<evidence type="ECO:0000313" key="3">
    <source>
        <dbReference type="Proteomes" id="UP001172101"/>
    </source>
</evidence>
<comment type="caution">
    <text evidence="2">The sequence shown here is derived from an EMBL/GenBank/DDBJ whole genome shotgun (WGS) entry which is preliminary data.</text>
</comment>
<keyword evidence="1" id="KW-0732">Signal</keyword>
<dbReference type="EMBL" id="JAUIRO010000002">
    <property type="protein sequence ID" value="KAK0728668.1"/>
    <property type="molecule type" value="Genomic_DNA"/>
</dbReference>
<evidence type="ECO:0008006" key="4">
    <source>
        <dbReference type="Google" id="ProtNLM"/>
    </source>
</evidence>
<dbReference type="GeneID" id="85316887"/>
<accession>A0AA40B6P4</accession>
<dbReference type="Proteomes" id="UP001172101">
    <property type="component" value="Unassembled WGS sequence"/>
</dbReference>
<sequence length="133" mass="15273">MLWSMWRWLRSLIYTHIFVTSSAVRRDKCSVDLTKPTTKQHSYVKNSSLTPTRRHSNTSLYHVSVYSSPLLFLSLFSRICLCVDHIARLIIITSPSSHKLKSQNEPSFFIKSYINSIFLCIPCSSPITTSDLS</sequence>
<dbReference type="RefSeq" id="XP_060301523.1">
    <property type="nucleotide sequence ID" value="XM_060433617.1"/>
</dbReference>
<gene>
    <name evidence="2" type="ORF">B0T26DRAFT_181286</name>
</gene>
<dbReference type="AlphaFoldDB" id="A0AA40B6P4"/>